<evidence type="ECO:0000256" key="2">
    <source>
        <dbReference type="ARBA" id="ARBA00022723"/>
    </source>
</evidence>
<protein>
    <recommendedName>
        <fullName evidence="7">Heme oxygenase-like protein</fullName>
    </recommendedName>
</protein>
<dbReference type="Pfam" id="PF01126">
    <property type="entry name" value="Heme_oxygenase"/>
    <property type="match status" value="1"/>
</dbReference>
<accession>A0ABR1R8G4</accession>
<dbReference type="Proteomes" id="UP001396898">
    <property type="component" value="Unassembled WGS sequence"/>
</dbReference>
<evidence type="ECO:0000256" key="3">
    <source>
        <dbReference type="ARBA" id="ARBA00023004"/>
    </source>
</evidence>
<keyword evidence="2" id="KW-0479">Metal-binding</keyword>
<dbReference type="CDD" id="cd19165">
    <property type="entry name" value="HemeO"/>
    <property type="match status" value="1"/>
</dbReference>
<evidence type="ECO:0000313" key="5">
    <source>
        <dbReference type="EMBL" id="KAK8001953.1"/>
    </source>
</evidence>
<evidence type="ECO:0000256" key="4">
    <source>
        <dbReference type="SAM" id="MobiDB-lite"/>
    </source>
</evidence>
<proteinExistence type="predicted"/>
<evidence type="ECO:0008006" key="7">
    <source>
        <dbReference type="Google" id="ProtNLM"/>
    </source>
</evidence>
<keyword evidence="6" id="KW-1185">Reference proteome</keyword>
<gene>
    <name evidence="5" type="ORF">PG991_014175</name>
</gene>
<name>A0ABR1R8G4_9PEZI</name>
<dbReference type="PANTHER" id="PTHR10720">
    <property type="entry name" value="HEME OXYGENASE"/>
    <property type="match status" value="1"/>
</dbReference>
<feature type="compositionally biased region" description="Low complexity" evidence="4">
    <location>
        <begin position="342"/>
        <end position="357"/>
    </location>
</feature>
<reference evidence="5 6" key="1">
    <citation type="submission" date="2023-01" db="EMBL/GenBank/DDBJ databases">
        <title>Analysis of 21 Apiospora genomes using comparative genomics revels a genus with tremendous synthesis potential of carbohydrate active enzymes and secondary metabolites.</title>
        <authorList>
            <person name="Sorensen T."/>
        </authorList>
    </citation>
    <scope>NUCLEOTIDE SEQUENCE [LARGE SCALE GENOMIC DNA]</scope>
    <source>
        <strain evidence="5 6">CBS 20057</strain>
    </source>
</reference>
<evidence type="ECO:0000256" key="1">
    <source>
        <dbReference type="ARBA" id="ARBA00022617"/>
    </source>
</evidence>
<dbReference type="EMBL" id="JAQQWI010000018">
    <property type="protein sequence ID" value="KAK8001953.1"/>
    <property type="molecule type" value="Genomic_DNA"/>
</dbReference>
<evidence type="ECO:0000313" key="6">
    <source>
        <dbReference type="Proteomes" id="UP001396898"/>
    </source>
</evidence>
<keyword evidence="3" id="KW-0408">Iron</keyword>
<sequence>MPSRIDETGRPLSEAINIATRPVHTQLNKLVIYRLPLAIPPHVQDPSNYVSGLLHLTPLYSSFESLWREILESPEPSANGIVPEEHSCEVCKPSAAVHHTPHALDAPHIPTVCSRIHSLLHHVHTPELERTEALGADIKALTGWSTELLEEQLSVAAESSVLAAFLQRIRHSVRARPHVLLAYAWVLYMALFSGGRFIRASLAQVEPSFWNANSLSLNPELPLRFFTFDTPQDGDEIKASFKERFTQSSGSLLTEGEKADVVEEAKKIFEFMIEVVGELDGVCDSGSGTGAAGPDAKAEEGGGGIMSRMSKLLGLRTRDSVVITKERRAWAKLLGESRNRADSSGSAIDSGSNSGSGSDHEASNESYSTPPDGRPPTHGMKNQSSTGDHVHFAGSTRSE</sequence>
<organism evidence="5 6">
    <name type="scientific">Apiospora marii</name>
    <dbReference type="NCBI Taxonomy" id="335849"/>
    <lineage>
        <taxon>Eukaryota</taxon>
        <taxon>Fungi</taxon>
        <taxon>Dikarya</taxon>
        <taxon>Ascomycota</taxon>
        <taxon>Pezizomycotina</taxon>
        <taxon>Sordariomycetes</taxon>
        <taxon>Xylariomycetidae</taxon>
        <taxon>Amphisphaeriales</taxon>
        <taxon>Apiosporaceae</taxon>
        <taxon>Apiospora</taxon>
    </lineage>
</organism>
<keyword evidence="1" id="KW-0349">Heme</keyword>
<dbReference type="Gene3D" id="1.20.910.10">
    <property type="entry name" value="Heme oxygenase-like"/>
    <property type="match status" value="1"/>
</dbReference>
<dbReference type="InterPro" id="IPR016053">
    <property type="entry name" value="Haem_Oase-like"/>
</dbReference>
<dbReference type="PANTHER" id="PTHR10720:SF0">
    <property type="entry name" value="HEME OXYGENASE"/>
    <property type="match status" value="1"/>
</dbReference>
<dbReference type="SUPFAM" id="SSF48613">
    <property type="entry name" value="Heme oxygenase-like"/>
    <property type="match status" value="1"/>
</dbReference>
<dbReference type="InterPro" id="IPR016084">
    <property type="entry name" value="Haem_Oase-like_multi-hlx"/>
</dbReference>
<comment type="caution">
    <text evidence="5">The sequence shown here is derived from an EMBL/GenBank/DDBJ whole genome shotgun (WGS) entry which is preliminary data.</text>
</comment>
<feature type="region of interest" description="Disordered" evidence="4">
    <location>
        <begin position="337"/>
        <end position="399"/>
    </location>
</feature>
<dbReference type="InterPro" id="IPR002051">
    <property type="entry name" value="Haem_Oase"/>
</dbReference>